<dbReference type="eggNOG" id="COG2310">
    <property type="taxonomic scope" value="Bacteria"/>
</dbReference>
<dbReference type="OrthoDB" id="978360at2"/>
<proteinExistence type="predicted"/>
<reference evidence="3 4" key="1">
    <citation type="submission" date="2013-09" db="EMBL/GenBank/DDBJ databases">
        <authorList>
            <person name="Zeng Z."/>
            <person name="Chen C."/>
        </authorList>
    </citation>
    <scope>NUCLEOTIDE SEQUENCE [LARGE SCALE GENOMIC DNA]</scope>
    <source>
        <strain evidence="3 4">WB 4.1-42</strain>
    </source>
</reference>
<evidence type="ECO:0000313" key="4">
    <source>
        <dbReference type="Proteomes" id="UP000030111"/>
    </source>
</evidence>
<evidence type="ECO:0000259" key="2">
    <source>
        <dbReference type="Pfam" id="PF02342"/>
    </source>
</evidence>
<keyword evidence="4" id="KW-1185">Reference proteome</keyword>
<dbReference type="InterPro" id="IPR051324">
    <property type="entry name" value="Stress/Tellurium_Resist"/>
</dbReference>
<comment type="caution">
    <text evidence="3">The sequence shown here is derived from an EMBL/GenBank/DDBJ whole genome shotgun (WGS) entry which is preliminary data.</text>
</comment>
<dbReference type="EMBL" id="JRLY01000001">
    <property type="protein sequence ID" value="KGO95192.1"/>
    <property type="molecule type" value="Genomic_DNA"/>
</dbReference>
<protein>
    <submittedName>
        <fullName evidence="3">Tellurium resistance protein TerD</fullName>
    </submittedName>
</protein>
<dbReference type="AlphaFoldDB" id="A0A0A2MRC6"/>
<dbReference type="Pfam" id="PF02342">
    <property type="entry name" value="TerD"/>
    <property type="match status" value="1"/>
</dbReference>
<dbReference type="CDD" id="cd06974">
    <property type="entry name" value="TerD_like"/>
    <property type="match status" value="1"/>
</dbReference>
<name>A0A0A2MRC6_9FLAO</name>
<dbReference type="PANTHER" id="PTHR32097">
    <property type="entry name" value="CAMP-BINDING PROTEIN 1-RELATED"/>
    <property type="match status" value="1"/>
</dbReference>
<evidence type="ECO:0000256" key="1">
    <source>
        <dbReference type="ARBA" id="ARBA00022686"/>
    </source>
</evidence>
<feature type="domain" description="TerD" evidence="2">
    <location>
        <begin position="1"/>
        <end position="208"/>
    </location>
</feature>
<dbReference type="GO" id="GO:0046690">
    <property type="term" value="P:response to tellurium ion"/>
    <property type="evidence" value="ECO:0007669"/>
    <property type="project" value="UniProtKB-KW"/>
</dbReference>
<dbReference type="Gene3D" id="2.60.60.30">
    <property type="entry name" value="sav2460 like domains"/>
    <property type="match status" value="1"/>
</dbReference>
<organism evidence="3 4">
    <name type="scientific">Flavobacterium subsaxonicum WB 4.1-42 = DSM 21790</name>
    <dbReference type="NCBI Taxonomy" id="1121898"/>
    <lineage>
        <taxon>Bacteria</taxon>
        <taxon>Pseudomonadati</taxon>
        <taxon>Bacteroidota</taxon>
        <taxon>Flavobacteriia</taxon>
        <taxon>Flavobacteriales</taxon>
        <taxon>Flavobacteriaceae</taxon>
        <taxon>Flavobacterium</taxon>
    </lineage>
</organism>
<sequence>MAINLTKGQKIDLKKSSGESLTNFCVGVNWGAIETKSGFLGLSKKVQSIDLDLSCILVNDQDKITDHLYSPLYREEVLKQFGLQKGKLLTTDGAMKHTGDDLAGDTGGDDGLDNEIITVDLARINANVTQIFFFLNNAGKEDFSQIPYSKIRMYEGTPTKVVSEFASYNVSAEGQYAGKRSIIMGKLYKRDGEWKFSAIGDPTEDTFLGQTVQRIVKSYL</sequence>
<evidence type="ECO:0000313" key="3">
    <source>
        <dbReference type="EMBL" id="KGO95192.1"/>
    </source>
</evidence>
<gene>
    <name evidence="3" type="ORF">Q766_03605</name>
</gene>
<dbReference type="Proteomes" id="UP000030111">
    <property type="component" value="Unassembled WGS sequence"/>
</dbReference>
<dbReference type="STRING" id="1121898.GCA_000422725_01190"/>
<dbReference type="RefSeq" id="WP_026992570.1">
    <property type="nucleotide sequence ID" value="NZ_JRLY01000001.1"/>
</dbReference>
<dbReference type="PANTHER" id="PTHR32097:SF17">
    <property type="entry name" value="CAMP-BINDING PROTEIN 1-RELATED"/>
    <property type="match status" value="1"/>
</dbReference>
<keyword evidence="1" id="KW-0778">Tellurium resistance</keyword>
<accession>A0A0A2MRC6</accession>
<dbReference type="InterPro" id="IPR003325">
    <property type="entry name" value="TerD"/>
</dbReference>